<evidence type="ECO:0000313" key="2">
    <source>
        <dbReference type="Proteomes" id="UP000626210"/>
    </source>
</evidence>
<comment type="caution">
    <text evidence="1">The sequence shown here is derived from an EMBL/GenBank/DDBJ whole genome shotgun (WGS) entry which is preliminary data.</text>
</comment>
<proteinExistence type="predicted"/>
<gene>
    <name evidence="1" type="ORF">GCM10007320_65730</name>
</gene>
<dbReference type="EMBL" id="BMYK01000052">
    <property type="protein sequence ID" value="GHD04674.1"/>
    <property type="molecule type" value="Genomic_DNA"/>
</dbReference>
<evidence type="ECO:0000313" key="1">
    <source>
        <dbReference type="EMBL" id="GHD04674.1"/>
    </source>
</evidence>
<sequence>MRERAAKAAGLTVDPNTKYTEKWTVRNQRGDLFDWAPWADDGDALRLGAAVAMQLQIRKQVGVDAGEAAVTAGSNHAVETYTGDCMPAVRLAILRAAAACA</sequence>
<reference evidence="2" key="1">
    <citation type="journal article" date="2019" name="Int. J. Syst. Evol. Microbiol.">
        <title>The Global Catalogue of Microorganisms (GCM) 10K type strain sequencing project: providing services to taxonomists for standard genome sequencing and annotation.</title>
        <authorList>
            <consortium name="The Broad Institute Genomics Platform"/>
            <consortium name="The Broad Institute Genome Sequencing Center for Infectious Disease"/>
            <person name="Wu L."/>
            <person name="Ma J."/>
        </authorList>
    </citation>
    <scope>NUCLEOTIDE SEQUENCE [LARGE SCALE GENOMIC DNA]</scope>
    <source>
        <strain evidence="2">KCTC 23314</strain>
    </source>
</reference>
<organism evidence="1 2">
    <name type="scientific">Pseudorhodoferax aquiterrae</name>
    <dbReference type="NCBI Taxonomy" id="747304"/>
    <lineage>
        <taxon>Bacteria</taxon>
        <taxon>Pseudomonadati</taxon>
        <taxon>Pseudomonadota</taxon>
        <taxon>Betaproteobacteria</taxon>
        <taxon>Burkholderiales</taxon>
        <taxon>Comamonadaceae</taxon>
    </lineage>
</organism>
<protein>
    <submittedName>
        <fullName evidence="1">Uncharacterized protein</fullName>
    </submittedName>
</protein>
<dbReference type="Proteomes" id="UP000626210">
    <property type="component" value="Unassembled WGS sequence"/>
</dbReference>
<keyword evidence="2" id="KW-1185">Reference proteome</keyword>
<accession>A0ABQ3GFP1</accession>
<name>A0ABQ3GFP1_9BURK</name>